<feature type="domain" description="DUF8039" evidence="2">
    <location>
        <begin position="2"/>
        <end position="78"/>
    </location>
</feature>
<feature type="compositionally biased region" description="Basic and acidic residues" evidence="1">
    <location>
        <begin position="149"/>
        <end position="161"/>
    </location>
</feature>
<dbReference type="PANTHER" id="PTHR33018:SF37">
    <property type="entry name" value="TRANSPOSASE TNP1_EN_SPM-LIKE DOMAIN-CONTAINING PROTEIN"/>
    <property type="match status" value="1"/>
</dbReference>
<comment type="caution">
    <text evidence="3">The sequence shown here is derived from an EMBL/GenBank/DDBJ whole genome shotgun (WGS) entry which is preliminary data.</text>
</comment>
<sequence length="161" mass="18258">MLPYGTVRPSLAKGTVFPFGDGVIHSVPLEAGHLRVSVDIIYGDHHSFLLPISPIEGVYNLGQALHSFIQWPRDSITLIKKDKRPFIEPLPMSTQAAPILHDQVVTLTYNFGKEKEKENVNVEEAKEHKKKAKKKQEYEKNLPRKKTRKLEASKEMMGDEA</sequence>
<feature type="compositionally biased region" description="Basic and acidic residues" evidence="1">
    <location>
        <begin position="116"/>
        <end position="127"/>
    </location>
</feature>
<keyword evidence="4" id="KW-1185">Reference proteome</keyword>
<protein>
    <recommendedName>
        <fullName evidence="2">DUF8039 domain-containing protein</fullName>
    </recommendedName>
</protein>
<evidence type="ECO:0000313" key="4">
    <source>
        <dbReference type="Proteomes" id="UP000235145"/>
    </source>
</evidence>
<name>A0A9R1W5G3_LACSA</name>
<feature type="region of interest" description="Disordered" evidence="1">
    <location>
        <begin position="116"/>
        <end position="161"/>
    </location>
</feature>
<dbReference type="PANTHER" id="PTHR33018">
    <property type="entry name" value="OS10G0338966 PROTEIN-RELATED"/>
    <property type="match status" value="1"/>
</dbReference>
<dbReference type="AlphaFoldDB" id="A0A9R1W5G3"/>
<dbReference type="EMBL" id="NBSK02000003">
    <property type="protein sequence ID" value="KAJ0217768.1"/>
    <property type="molecule type" value="Genomic_DNA"/>
</dbReference>
<accession>A0A9R1W5G3</accession>
<evidence type="ECO:0000313" key="3">
    <source>
        <dbReference type="EMBL" id="KAJ0217768.1"/>
    </source>
</evidence>
<dbReference type="Proteomes" id="UP000235145">
    <property type="component" value="Unassembled WGS sequence"/>
</dbReference>
<dbReference type="InterPro" id="IPR058352">
    <property type="entry name" value="DUF8039"/>
</dbReference>
<proteinExistence type="predicted"/>
<dbReference type="Pfam" id="PF26133">
    <property type="entry name" value="DUF8039"/>
    <property type="match status" value="1"/>
</dbReference>
<evidence type="ECO:0000256" key="1">
    <source>
        <dbReference type="SAM" id="MobiDB-lite"/>
    </source>
</evidence>
<organism evidence="3 4">
    <name type="scientific">Lactuca sativa</name>
    <name type="common">Garden lettuce</name>
    <dbReference type="NCBI Taxonomy" id="4236"/>
    <lineage>
        <taxon>Eukaryota</taxon>
        <taxon>Viridiplantae</taxon>
        <taxon>Streptophyta</taxon>
        <taxon>Embryophyta</taxon>
        <taxon>Tracheophyta</taxon>
        <taxon>Spermatophyta</taxon>
        <taxon>Magnoliopsida</taxon>
        <taxon>eudicotyledons</taxon>
        <taxon>Gunneridae</taxon>
        <taxon>Pentapetalae</taxon>
        <taxon>asterids</taxon>
        <taxon>campanulids</taxon>
        <taxon>Asterales</taxon>
        <taxon>Asteraceae</taxon>
        <taxon>Cichorioideae</taxon>
        <taxon>Cichorieae</taxon>
        <taxon>Lactucinae</taxon>
        <taxon>Lactuca</taxon>
    </lineage>
</organism>
<gene>
    <name evidence="3" type="ORF">LSAT_V11C300111590</name>
</gene>
<evidence type="ECO:0000259" key="2">
    <source>
        <dbReference type="Pfam" id="PF26133"/>
    </source>
</evidence>
<reference evidence="3 4" key="1">
    <citation type="journal article" date="2017" name="Nat. Commun.">
        <title>Genome assembly with in vitro proximity ligation data and whole-genome triplication in lettuce.</title>
        <authorList>
            <person name="Reyes-Chin-Wo S."/>
            <person name="Wang Z."/>
            <person name="Yang X."/>
            <person name="Kozik A."/>
            <person name="Arikit S."/>
            <person name="Song C."/>
            <person name="Xia L."/>
            <person name="Froenicke L."/>
            <person name="Lavelle D.O."/>
            <person name="Truco M.J."/>
            <person name="Xia R."/>
            <person name="Zhu S."/>
            <person name="Xu C."/>
            <person name="Xu H."/>
            <person name="Xu X."/>
            <person name="Cox K."/>
            <person name="Korf I."/>
            <person name="Meyers B.C."/>
            <person name="Michelmore R.W."/>
        </authorList>
    </citation>
    <scope>NUCLEOTIDE SEQUENCE [LARGE SCALE GENOMIC DNA]</scope>
    <source>
        <strain evidence="4">cv. Salinas</strain>
        <tissue evidence="3">Seedlings</tissue>
    </source>
</reference>